<dbReference type="SUPFAM" id="SSF53041">
    <property type="entry name" value="Resolvase-like"/>
    <property type="match status" value="1"/>
</dbReference>
<keyword evidence="3" id="KW-1185">Reference proteome</keyword>
<comment type="caution">
    <text evidence="2">The sequence shown here is derived from an EMBL/GenBank/DDBJ whole genome shotgun (WGS) entry which is preliminary data.</text>
</comment>
<dbReference type="EMBL" id="JAVKGT010000007">
    <property type="protein sequence ID" value="MDR5711328.1"/>
    <property type="molecule type" value="Genomic_DNA"/>
</dbReference>
<protein>
    <submittedName>
        <fullName evidence="2">Recombinase family protein</fullName>
    </submittedName>
</protein>
<dbReference type="Gene3D" id="3.40.50.1390">
    <property type="entry name" value="Resolvase, N-terminal catalytic domain"/>
    <property type="match status" value="1"/>
</dbReference>
<evidence type="ECO:0000259" key="1">
    <source>
        <dbReference type="Pfam" id="PF00239"/>
    </source>
</evidence>
<dbReference type="Pfam" id="PF00239">
    <property type="entry name" value="Resolvase"/>
    <property type="match status" value="1"/>
</dbReference>
<evidence type="ECO:0000313" key="3">
    <source>
        <dbReference type="Proteomes" id="UP001260872"/>
    </source>
</evidence>
<accession>A0ABU1FRN6</accession>
<evidence type="ECO:0000313" key="2">
    <source>
        <dbReference type="EMBL" id="MDR5711328.1"/>
    </source>
</evidence>
<dbReference type="InterPro" id="IPR036162">
    <property type="entry name" value="Resolvase-like_N_sf"/>
</dbReference>
<gene>
    <name evidence="2" type="ORF">RH857_04135</name>
</gene>
<name>A0ABU1FRN6_9MICC</name>
<dbReference type="InterPro" id="IPR006119">
    <property type="entry name" value="Resolv_N"/>
</dbReference>
<sequence>MRAFIYTRNASPSSEERDWQYEQCKTAAEEHHYEVIGTAHDNGHERSGLATLIEQLRARDIDIILTTDHAIPGPTISALAVMANEMHCAGAQLLTCAEPSMPPTILDMMQKFASRAPLL</sequence>
<reference evidence="3" key="1">
    <citation type="submission" date="2023-07" db="EMBL/GenBank/DDBJ databases">
        <title>Description of three actinobacteria isolated from air of manufacturing shop in a pharmaceutical factory.</title>
        <authorList>
            <person name="Zhang D.-F."/>
        </authorList>
    </citation>
    <scope>NUCLEOTIDE SEQUENCE [LARGE SCALE GENOMIC DNA]</scope>
    <source>
        <strain evidence="3">CCTCC AB 207010</strain>
    </source>
</reference>
<proteinExistence type="predicted"/>
<dbReference type="RefSeq" id="WP_310536713.1">
    <property type="nucleotide sequence ID" value="NZ_BAAAOC010000010.1"/>
</dbReference>
<dbReference type="Proteomes" id="UP001260872">
    <property type="component" value="Unassembled WGS sequence"/>
</dbReference>
<organism evidence="2 3">
    <name type="scientific">Nesterenkonia flava</name>
    <dbReference type="NCBI Taxonomy" id="469799"/>
    <lineage>
        <taxon>Bacteria</taxon>
        <taxon>Bacillati</taxon>
        <taxon>Actinomycetota</taxon>
        <taxon>Actinomycetes</taxon>
        <taxon>Micrococcales</taxon>
        <taxon>Micrococcaceae</taxon>
        <taxon>Nesterenkonia</taxon>
    </lineage>
</organism>
<feature type="domain" description="Resolvase/invertase-type recombinase catalytic" evidence="1">
    <location>
        <begin position="3"/>
        <end position="99"/>
    </location>
</feature>